<gene>
    <name evidence="3" type="ORF">FNAPI_2606</name>
</gene>
<dbReference type="AlphaFoldDB" id="A0A8H5JX49"/>
<comment type="caution">
    <text evidence="3">The sequence shown here is derived from an EMBL/GenBank/DDBJ whole genome shotgun (WGS) entry which is preliminary data.</text>
</comment>
<proteinExistence type="predicted"/>
<name>A0A8H5JX49_9HYPO</name>
<organism evidence="3 4">
    <name type="scientific">Fusarium napiforme</name>
    <dbReference type="NCBI Taxonomy" id="42672"/>
    <lineage>
        <taxon>Eukaryota</taxon>
        <taxon>Fungi</taxon>
        <taxon>Dikarya</taxon>
        <taxon>Ascomycota</taxon>
        <taxon>Pezizomycotina</taxon>
        <taxon>Sordariomycetes</taxon>
        <taxon>Hypocreomycetidae</taxon>
        <taxon>Hypocreales</taxon>
        <taxon>Nectriaceae</taxon>
        <taxon>Fusarium</taxon>
        <taxon>Fusarium fujikuroi species complex</taxon>
    </lineage>
</organism>
<dbReference type="EMBL" id="JAAOAO010000089">
    <property type="protein sequence ID" value="KAF5563534.1"/>
    <property type="molecule type" value="Genomic_DNA"/>
</dbReference>
<keyword evidence="4" id="KW-1185">Reference proteome</keyword>
<dbReference type="Gene3D" id="2.60.120.260">
    <property type="entry name" value="Galactose-binding domain-like"/>
    <property type="match status" value="1"/>
</dbReference>
<feature type="region of interest" description="Disordered" evidence="1">
    <location>
        <begin position="111"/>
        <end position="136"/>
    </location>
</feature>
<accession>A0A8H5JX49</accession>
<keyword evidence="2" id="KW-0732">Signal</keyword>
<evidence type="ECO:0000256" key="1">
    <source>
        <dbReference type="SAM" id="MobiDB-lite"/>
    </source>
</evidence>
<evidence type="ECO:0000256" key="2">
    <source>
        <dbReference type="SAM" id="SignalP"/>
    </source>
</evidence>
<sequence>MVSNKLIVAAFANLALLASVNAGPCKPQSIATSATETASVTFASDTTTALSTTIETSTAVTATETIPETETTTTLTEDGTTMSASVSEASTSIAISESTAVASSSDTTVVTSSDATTAPTTTDGTTTVAETATTTTTAEGEPTELLINGNFDLGTVDPWLSDNGPIQLGSSSPYQGPAYALLQFDVSEENESVNNGVYQKIDKSLLKASTYRLSAWLLVDSAADSQLNDGCNAMAVACYYGDPININPVQGGAKTVSADAADGQWAPLSVDCSLRQDKLDQYGYLSVYIGFSCAATQAAVDAVTFEEVIL</sequence>
<protein>
    <recommendedName>
        <fullName evidence="5">CBM-cenC domain-containing protein</fullName>
    </recommendedName>
</protein>
<feature type="signal peptide" evidence="2">
    <location>
        <begin position="1"/>
        <end position="22"/>
    </location>
</feature>
<reference evidence="3 4" key="1">
    <citation type="submission" date="2020-05" db="EMBL/GenBank/DDBJ databases">
        <title>Identification and distribution of gene clusters putatively required for synthesis of sphingolipid metabolism inhibitors in phylogenetically diverse species of the filamentous fungus Fusarium.</title>
        <authorList>
            <person name="Kim H.-S."/>
            <person name="Busman M."/>
            <person name="Brown D.W."/>
            <person name="Divon H."/>
            <person name="Uhlig S."/>
            <person name="Proctor R.H."/>
        </authorList>
    </citation>
    <scope>NUCLEOTIDE SEQUENCE [LARGE SCALE GENOMIC DNA]</scope>
    <source>
        <strain evidence="3 4">NRRL 25196</strain>
    </source>
</reference>
<evidence type="ECO:0000313" key="4">
    <source>
        <dbReference type="Proteomes" id="UP000574317"/>
    </source>
</evidence>
<dbReference type="Proteomes" id="UP000574317">
    <property type="component" value="Unassembled WGS sequence"/>
</dbReference>
<evidence type="ECO:0000313" key="3">
    <source>
        <dbReference type="EMBL" id="KAF5563534.1"/>
    </source>
</evidence>
<feature type="chain" id="PRO_5034385142" description="CBM-cenC domain-containing protein" evidence="2">
    <location>
        <begin position="23"/>
        <end position="310"/>
    </location>
</feature>
<evidence type="ECO:0008006" key="5">
    <source>
        <dbReference type="Google" id="ProtNLM"/>
    </source>
</evidence>